<comment type="caution">
    <text evidence="2">The sequence shown here is derived from an EMBL/GenBank/DDBJ whole genome shotgun (WGS) entry which is preliminary data.</text>
</comment>
<name>A0ABC8RPV8_9AQUA</name>
<evidence type="ECO:0000313" key="3">
    <source>
        <dbReference type="Proteomes" id="UP001642360"/>
    </source>
</evidence>
<evidence type="ECO:0000259" key="1">
    <source>
        <dbReference type="Pfam" id="PF01593"/>
    </source>
</evidence>
<protein>
    <recommendedName>
        <fullName evidence="1">Amine oxidase domain-containing protein</fullName>
    </recommendedName>
</protein>
<dbReference type="InterPro" id="IPR002937">
    <property type="entry name" value="Amino_oxidase"/>
</dbReference>
<proteinExistence type="predicted"/>
<dbReference type="SUPFAM" id="SSF51905">
    <property type="entry name" value="FAD/NAD(P)-binding domain"/>
    <property type="match status" value="1"/>
</dbReference>
<reference evidence="2 3" key="1">
    <citation type="submission" date="2024-02" db="EMBL/GenBank/DDBJ databases">
        <authorList>
            <person name="Vignale AGUSTIN F."/>
            <person name="Sosa J E."/>
            <person name="Modenutti C."/>
        </authorList>
    </citation>
    <scope>NUCLEOTIDE SEQUENCE [LARGE SCALE GENOMIC DNA]</scope>
</reference>
<dbReference type="Pfam" id="PF01593">
    <property type="entry name" value="Amino_oxidase"/>
    <property type="match status" value="1"/>
</dbReference>
<gene>
    <name evidence="2" type="ORF">ILEXP_LOCUS12464</name>
</gene>
<dbReference type="EMBL" id="CAUOFW020001414">
    <property type="protein sequence ID" value="CAK9144703.1"/>
    <property type="molecule type" value="Genomic_DNA"/>
</dbReference>
<organism evidence="2 3">
    <name type="scientific">Ilex paraguariensis</name>
    <name type="common">yerba mate</name>
    <dbReference type="NCBI Taxonomy" id="185542"/>
    <lineage>
        <taxon>Eukaryota</taxon>
        <taxon>Viridiplantae</taxon>
        <taxon>Streptophyta</taxon>
        <taxon>Embryophyta</taxon>
        <taxon>Tracheophyta</taxon>
        <taxon>Spermatophyta</taxon>
        <taxon>Magnoliopsida</taxon>
        <taxon>eudicotyledons</taxon>
        <taxon>Gunneridae</taxon>
        <taxon>Pentapetalae</taxon>
        <taxon>asterids</taxon>
        <taxon>campanulids</taxon>
        <taxon>Aquifoliales</taxon>
        <taxon>Aquifoliaceae</taxon>
        <taxon>Ilex</taxon>
    </lineage>
</organism>
<dbReference type="Proteomes" id="UP001642360">
    <property type="component" value="Unassembled WGS sequence"/>
</dbReference>
<feature type="domain" description="Amine oxidase" evidence="1">
    <location>
        <begin position="16"/>
        <end position="75"/>
    </location>
</feature>
<accession>A0ABC8RPV8</accession>
<sequence length="96" mass="10835">MTENCIAVGLLFLQKPDWVFLFRSVYKTVPDCEPCRPLQRSPIEGFYLAGDYTKQKYLASMEGAVLSGKLCAQAIVQDYELLVNRGQRKLAETSLV</sequence>
<dbReference type="InterPro" id="IPR036188">
    <property type="entry name" value="FAD/NAD-bd_sf"/>
</dbReference>
<keyword evidence="3" id="KW-1185">Reference proteome</keyword>
<evidence type="ECO:0000313" key="2">
    <source>
        <dbReference type="EMBL" id="CAK9144703.1"/>
    </source>
</evidence>
<dbReference type="AlphaFoldDB" id="A0ABC8RPV8"/>